<accession>A0A420J977</accession>
<reference evidence="1 2" key="1">
    <citation type="journal article" date="2018" name="BMC Genomics">
        <title>Comparative genome analyses reveal sequence features reflecting distinct modes of host-adaptation between dicot and monocot powdery mildew.</title>
        <authorList>
            <person name="Wu Y."/>
            <person name="Ma X."/>
            <person name="Pan Z."/>
            <person name="Kale S.D."/>
            <person name="Song Y."/>
            <person name="King H."/>
            <person name="Zhang Q."/>
            <person name="Presley C."/>
            <person name="Deng X."/>
            <person name="Wei C.I."/>
            <person name="Xiao S."/>
        </authorList>
    </citation>
    <scope>NUCLEOTIDE SEQUENCE [LARGE SCALE GENOMIC DNA]</scope>
    <source>
        <strain evidence="1">UMSG1</strain>
    </source>
</reference>
<dbReference type="AlphaFoldDB" id="A0A420J977"/>
<evidence type="ECO:0000313" key="2">
    <source>
        <dbReference type="Proteomes" id="UP000285326"/>
    </source>
</evidence>
<feature type="non-terminal residue" evidence="1">
    <location>
        <position position="112"/>
    </location>
</feature>
<comment type="caution">
    <text evidence="1">The sequence shown here is derived from an EMBL/GenBank/DDBJ whole genome shotgun (WGS) entry which is preliminary data.</text>
</comment>
<sequence>MTRAQLESRIKSAESKYKFEIRKNNRGEIVAFCTGDKTVRSLMGALHKSKLMKNSHERVPRTVQSYQENCNNFIEENYNGKEIKLSFLISGEPPCTFPVVESLLAANLLQAV</sequence>
<organism evidence="1 2">
    <name type="scientific">Golovinomyces cichoracearum</name>
    <dbReference type="NCBI Taxonomy" id="62708"/>
    <lineage>
        <taxon>Eukaryota</taxon>
        <taxon>Fungi</taxon>
        <taxon>Dikarya</taxon>
        <taxon>Ascomycota</taxon>
        <taxon>Pezizomycotina</taxon>
        <taxon>Leotiomycetes</taxon>
        <taxon>Erysiphales</taxon>
        <taxon>Erysiphaceae</taxon>
        <taxon>Golovinomyces</taxon>
    </lineage>
</organism>
<dbReference type="Proteomes" id="UP000285326">
    <property type="component" value="Unassembled WGS sequence"/>
</dbReference>
<dbReference type="EMBL" id="MCBS01016088">
    <property type="protein sequence ID" value="RKF83321.1"/>
    <property type="molecule type" value="Genomic_DNA"/>
</dbReference>
<name>A0A420J977_9PEZI</name>
<evidence type="ECO:0000313" key="1">
    <source>
        <dbReference type="EMBL" id="RKF83321.1"/>
    </source>
</evidence>
<protein>
    <submittedName>
        <fullName evidence="1">Uncharacterized protein</fullName>
    </submittedName>
</protein>
<proteinExistence type="predicted"/>
<gene>
    <name evidence="1" type="ORF">GcM1_160007</name>
</gene>